<evidence type="ECO:0000313" key="3">
    <source>
        <dbReference type="WBParaSite" id="sdigi.contig13.g1372.t1"/>
    </source>
</evidence>
<accession>A0A915PJ90</accession>
<evidence type="ECO:0000313" key="2">
    <source>
        <dbReference type="Proteomes" id="UP000887581"/>
    </source>
</evidence>
<dbReference type="WBParaSite" id="sdigi.contig13.g1372.t1">
    <property type="protein sequence ID" value="sdigi.contig13.g1372.t1"/>
    <property type="gene ID" value="sdigi.contig13.g1372"/>
</dbReference>
<sequence>MRAGIVSSIVVERCPVREDEQGKGKSQQFMSPQKEPTGFLRRTFSFQVGKTKELFTLDSETSAMIKLRYKDTSKHVIWRDCALPEEYNRGCLTLKSDHSKCTAIRYNHAGNHQAKVLRLKDGEVAGNVAIGPFDSPKTFPRAKHQKQQPFCTVYPVRMLPSTSPNKIENEKQPKRATSLDPETKSNGAVVDIEDDQTPILKRVINSIRRSESSDEDEPIVSLTAPKMQDESGFFEGDVVSQDDIEADLQIWRL</sequence>
<organism evidence="2 3">
    <name type="scientific">Setaria digitata</name>
    <dbReference type="NCBI Taxonomy" id="48799"/>
    <lineage>
        <taxon>Eukaryota</taxon>
        <taxon>Metazoa</taxon>
        <taxon>Ecdysozoa</taxon>
        <taxon>Nematoda</taxon>
        <taxon>Chromadorea</taxon>
        <taxon>Rhabditida</taxon>
        <taxon>Spirurina</taxon>
        <taxon>Spiruromorpha</taxon>
        <taxon>Filarioidea</taxon>
        <taxon>Setariidae</taxon>
        <taxon>Setaria</taxon>
    </lineage>
</organism>
<protein>
    <submittedName>
        <fullName evidence="3">Uncharacterized protein</fullName>
    </submittedName>
</protein>
<dbReference type="AlphaFoldDB" id="A0A915PJ90"/>
<proteinExistence type="predicted"/>
<name>A0A915PJ90_9BILA</name>
<feature type="region of interest" description="Disordered" evidence="1">
    <location>
        <begin position="161"/>
        <end position="186"/>
    </location>
</feature>
<reference evidence="3" key="1">
    <citation type="submission" date="2022-11" db="UniProtKB">
        <authorList>
            <consortium name="WormBaseParasite"/>
        </authorList>
    </citation>
    <scope>IDENTIFICATION</scope>
</reference>
<evidence type="ECO:0000256" key="1">
    <source>
        <dbReference type="SAM" id="MobiDB-lite"/>
    </source>
</evidence>
<dbReference type="Proteomes" id="UP000887581">
    <property type="component" value="Unplaced"/>
</dbReference>
<keyword evidence="2" id="KW-1185">Reference proteome</keyword>